<dbReference type="GeneTree" id="ENSGT00940000154146"/>
<dbReference type="GO" id="GO:0016020">
    <property type="term" value="C:membrane"/>
    <property type="evidence" value="ECO:0007669"/>
    <property type="project" value="TreeGrafter"/>
</dbReference>
<feature type="region of interest" description="Disordered" evidence="1">
    <location>
        <begin position="855"/>
        <end position="899"/>
    </location>
</feature>
<feature type="region of interest" description="Disordered" evidence="1">
    <location>
        <begin position="1055"/>
        <end position="1132"/>
    </location>
</feature>
<dbReference type="GO" id="GO:0005078">
    <property type="term" value="F:MAP-kinase scaffold activity"/>
    <property type="evidence" value="ECO:0007669"/>
    <property type="project" value="TreeGrafter"/>
</dbReference>
<evidence type="ECO:0008006" key="4">
    <source>
        <dbReference type="Google" id="ProtNLM"/>
    </source>
</evidence>
<reference evidence="2" key="1">
    <citation type="submission" date="2025-08" db="UniProtKB">
        <authorList>
            <consortium name="Ensembl"/>
        </authorList>
    </citation>
    <scope>IDENTIFICATION</scope>
</reference>
<dbReference type="GO" id="GO:0071875">
    <property type="term" value="P:adrenergic receptor signaling pathway"/>
    <property type="evidence" value="ECO:0007669"/>
    <property type="project" value="TreeGrafter"/>
</dbReference>
<feature type="compositionally biased region" description="Polar residues" evidence="1">
    <location>
        <begin position="451"/>
        <end position="467"/>
    </location>
</feature>
<protein>
    <recommendedName>
        <fullName evidence="4">DBB domain-containing protein</fullName>
    </recommendedName>
</protein>
<feature type="compositionally biased region" description="Polar residues" evidence="1">
    <location>
        <begin position="612"/>
        <end position="623"/>
    </location>
</feature>
<dbReference type="STRING" id="1676925.ENSPKIP00000034535"/>
<evidence type="ECO:0000313" key="3">
    <source>
        <dbReference type="Proteomes" id="UP000261540"/>
    </source>
</evidence>
<feature type="region of interest" description="Disordered" evidence="1">
    <location>
        <begin position="345"/>
        <end position="387"/>
    </location>
</feature>
<sequence length="1320" mass="143524">MKLNPQQAPLYGECLLTVQLCDEDRFCDDEDVEFYLLFAGSTQRHVTSTLRVSHVTLQAICPAHNSCESVRVTLCSARAGGSVDPVAEDHFQFVQDLALDMANFLVKSARRDDWLDGAMLLDECKIPLKECERLDKNLALALKHLAGPGGWSVLGADLARSVEPAPQETLLHFAARRGLRHVAVFLLQQPGGREALRLPNRQGVTPQGLAEKRGHRQLQHLFAREETALGTRSQTSQRICLGDSVVWHHPRLNTYTLTVATPPGSQPDLQRDVDELRHLIGCHRDRKLQTELLNSGLDHSDGTNKTKELHLVPLHQELFDKMEQTIILDAPEQHPKEISVEVGHFEKREREEDSSNSSEGSKHPLSNGGMENGVSDQMEGEVEPHAEGLEISEEASEENEFVVQGEMSDFTPLSCGTQLGESDLAVSATDTCQGDSAETGEESQEEAVVSQMENMSEISMDPAQSQEPLGVADGEREEHSHETELCEVKEHEWSSDFLHGTKEEAGSDDATMLKDQDSVSLVEGAMETPADTSVLPLSSCLDLLTESQSLCELDAQSEIHVSEQSQETAELHCHNTRVCTDNQPQESDHQPSDCGESFSRLGVETDPDELSSRSVESGFSASDQLPKAEPTQHPLGMMAELGNRVFEVPDLIASGAPDSLFLPELMECMLQDEPQMIHIQLQDSTPYAKPQLNKDVPTENNVVCISSLEGNGDNSSICMGDLAGDEVLQGVDMSSINEYPFLPVSSPVAEILYLHEVEITEPINQILANHGVRLQGEDVQGKAVEKEEDPLLSSSDMPAECSRDLQVEQSLTLERTELSSLSPSCEDTVSTLCQSPSPDTSCIASSINNQIQKGIKNSCGLPGDSKESELRQESREGQESTLRSKITGTQSPTNTHGTDVHVEGQTATAIDTEVLMKAGSEPNERGELVIIEMNISHFSEMALMSHPSAVPVSCQQLEPEIQQTVSEESKEETSAQELCCVTEESSPQMSTENFVTEAIACSVHNSDGIEGGLVVPVRTLETIGETVLQESSSTPGEYDSMYLSMGEDLLSLIEPSSDSALGPELSEVPKRVDEGSESAGHQTDRKDSDCAWYGDEGPQPVLEKDGGELDSSASLPPFSAPPALEPNTRGIEGIHTEKDLFYTFDECSAAVPLGDGQNSAPPESPASLTRPRAGSSASTAPRDSYSDAVFSPDACYDDVIRKVTGAVSGDSAVLDSGPTGSTGPTPEAEEEKDSLAEVPPRSAIVLRSSARSLSPVRRHSWDPSRNGRGEAEMSQRSSLRSLGERKHMFHKRRYQPPASCVTPCRFLTVCCVICDHPPQS</sequence>
<proteinExistence type="predicted"/>
<feature type="compositionally biased region" description="Basic and acidic residues" evidence="1">
    <location>
        <begin position="473"/>
        <end position="487"/>
    </location>
</feature>
<feature type="compositionally biased region" description="Basic and acidic residues" evidence="1">
    <location>
        <begin position="1259"/>
        <end position="1273"/>
    </location>
</feature>
<organism evidence="2 3">
    <name type="scientific">Paramormyrops kingsleyae</name>
    <dbReference type="NCBI Taxonomy" id="1676925"/>
    <lineage>
        <taxon>Eukaryota</taxon>
        <taxon>Metazoa</taxon>
        <taxon>Chordata</taxon>
        <taxon>Craniata</taxon>
        <taxon>Vertebrata</taxon>
        <taxon>Euteleostomi</taxon>
        <taxon>Actinopterygii</taxon>
        <taxon>Neopterygii</taxon>
        <taxon>Teleostei</taxon>
        <taxon>Osteoglossocephala</taxon>
        <taxon>Osteoglossomorpha</taxon>
        <taxon>Osteoglossiformes</taxon>
        <taxon>Mormyridae</taxon>
        <taxon>Paramormyrops</taxon>
    </lineage>
</organism>
<keyword evidence="3" id="KW-1185">Reference proteome</keyword>
<dbReference type="Ensembl" id="ENSPKIT00000015450.1">
    <property type="protein sequence ID" value="ENSPKIP00000034535.1"/>
    <property type="gene ID" value="ENSPKIG00000013819.1"/>
</dbReference>
<feature type="region of interest" description="Disordered" evidence="1">
    <location>
        <begin position="426"/>
        <end position="487"/>
    </location>
</feature>
<feature type="region of interest" description="Disordered" evidence="1">
    <location>
        <begin position="1151"/>
        <end position="1190"/>
    </location>
</feature>
<accession>A0A3B3SVZ0</accession>
<dbReference type="InterPro" id="IPR051632">
    <property type="entry name" value="Rho_GEF"/>
</dbReference>
<dbReference type="GO" id="GO:0015629">
    <property type="term" value="C:actin cytoskeleton"/>
    <property type="evidence" value="ECO:0007669"/>
    <property type="project" value="TreeGrafter"/>
</dbReference>
<dbReference type="GO" id="GO:0043123">
    <property type="term" value="P:positive regulation of canonical NF-kappaB signal transduction"/>
    <property type="evidence" value="ECO:0007669"/>
    <property type="project" value="TreeGrafter"/>
</dbReference>
<reference evidence="2" key="2">
    <citation type="submission" date="2025-09" db="UniProtKB">
        <authorList>
            <consortium name="Ensembl"/>
        </authorList>
    </citation>
    <scope>IDENTIFICATION</scope>
</reference>
<evidence type="ECO:0000313" key="2">
    <source>
        <dbReference type="Ensembl" id="ENSPKIP00000034535.1"/>
    </source>
</evidence>
<dbReference type="PANTHER" id="PTHR13944:SF18">
    <property type="entry name" value="A-KINASE ANCHOR PROTEIN 13"/>
    <property type="match status" value="1"/>
</dbReference>
<evidence type="ECO:0000256" key="1">
    <source>
        <dbReference type="SAM" id="MobiDB-lite"/>
    </source>
</evidence>
<feature type="region of interest" description="Disordered" evidence="1">
    <location>
        <begin position="1207"/>
        <end position="1284"/>
    </location>
</feature>
<dbReference type="PANTHER" id="PTHR13944">
    <property type="entry name" value="AGAP007712-PA"/>
    <property type="match status" value="1"/>
</dbReference>
<feature type="compositionally biased region" description="Basic and acidic residues" evidence="1">
    <location>
        <begin position="864"/>
        <end position="878"/>
    </location>
</feature>
<feature type="region of interest" description="Disordered" evidence="1">
    <location>
        <begin position="580"/>
        <end position="631"/>
    </location>
</feature>
<feature type="compositionally biased region" description="Polar residues" evidence="1">
    <location>
        <begin position="879"/>
        <end position="897"/>
    </location>
</feature>
<name>A0A3B3SVZ0_9TELE</name>
<dbReference type="Proteomes" id="UP000261540">
    <property type="component" value="Unplaced"/>
</dbReference>
<dbReference type="GO" id="GO:0035023">
    <property type="term" value="P:regulation of Rho protein signal transduction"/>
    <property type="evidence" value="ECO:0007669"/>
    <property type="project" value="TreeGrafter"/>
</dbReference>